<evidence type="ECO:0000256" key="4">
    <source>
        <dbReference type="ARBA" id="ARBA00022989"/>
    </source>
</evidence>
<evidence type="ECO:0000256" key="6">
    <source>
        <dbReference type="SAM" id="Phobius"/>
    </source>
</evidence>
<dbReference type="PANTHER" id="PTHR30086">
    <property type="entry name" value="ARGININE EXPORTER PROTEIN ARGO"/>
    <property type="match status" value="1"/>
</dbReference>
<feature type="transmembrane region" description="Helical" evidence="6">
    <location>
        <begin position="38"/>
        <end position="58"/>
    </location>
</feature>
<keyword evidence="5 6" id="KW-0472">Membrane</keyword>
<feature type="transmembrane region" description="Helical" evidence="6">
    <location>
        <begin position="136"/>
        <end position="161"/>
    </location>
</feature>
<evidence type="ECO:0000256" key="3">
    <source>
        <dbReference type="ARBA" id="ARBA00022692"/>
    </source>
</evidence>
<dbReference type="PANTHER" id="PTHR30086:SF20">
    <property type="entry name" value="ARGININE EXPORTER PROTEIN ARGO-RELATED"/>
    <property type="match status" value="1"/>
</dbReference>
<dbReference type="AlphaFoldDB" id="A0A2A4WZP9"/>
<reference evidence="8" key="1">
    <citation type="submission" date="2017-08" db="EMBL/GenBank/DDBJ databases">
        <title>A dynamic microbial community with high functional redundancy inhabits the cold, oxic subseafloor aquifer.</title>
        <authorList>
            <person name="Tully B.J."/>
            <person name="Wheat C.G."/>
            <person name="Glazer B.T."/>
            <person name="Huber J.A."/>
        </authorList>
    </citation>
    <scope>NUCLEOTIDE SEQUENCE [LARGE SCALE GENOMIC DNA]</scope>
</reference>
<dbReference type="GO" id="GO:0005886">
    <property type="term" value="C:plasma membrane"/>
    <property type="evidence" value="ECO:0007669"/>
    <property type="project" value="UniProtKB-SubCell"/>
</dbReference>
<evidence type="ECO:0000256" key="2">
    <source>
        <dbReference type="ARBA" id="ARBA00022475"/>
    </source>
</evidence>
<keyword evidence="3 6" id="KW-0812">Transmembrane</keyword>
<dbReference type="GO" id="GO:0015171">
    <property type="term" value="F:amino acid transmembrane transporter activity"/>
    <property type="evidence" value="ECO:0007669"/>
    <property type="project" value="TreeGrafter"/>
</dbReference>
<feature type="transmembrane region" description="Helical" evidence="6">
    <location>
        <begin position="173"/>
        <end position="195"/>
    </location>
</feature>
<organism evidence="7 8">
    <name type="scientific">SAR86 cluster bacterium</name>
    <dbReference type="NCBI Taxonomy" id="2030880"/>
    <lineage>
        <taxon>Bacteria</taxon>
        <taxon>Pseudomonadati</taxon>
        <taxon>Pseudomonadota</taxon>
        <taxon>Gammaproteobacteria</taxon>
        <taxon>SAR86 cluster</taxon>
    </lineage>
</organism>
<comment type="caution">
    <text evidence="7">The sequence shown here is derived from an EMBL/GenBank/DDBJ whole genome shotgun (WGS) entry which is preliminary data.</text>
</comment>
<evidence type="ECO:0000313" key="7">
    <source>
        <dbReference type="EMBL" id="PCI75714.1"/>
    </source>
</evidence>
<keyword evidence="2" id="KW-1003">Cell membrane</keyword>
<name>A0A2A4WZP9_9GAMM</name>
<sequence>MEYLAIIAFAITTCVTPGPNNAMIMASGLNYGVRRSMPHYAGIILGFPVMVLAVGLGIAQLFEVYPTMHLVLKVVGAAYLSFLAYKIATAPVSESSEGEGKPFTFIQAAAFQWVNPKAWVLAVGATVTYTTLGEGYVLQVLTIGLIFLIFGAPCIMLWLWGGASLKTLMRNPSTVRIFNIAMAVLLMGSLVPVFIELYQQLVA</sequence>
<proteinExistence type="predicted"/>
<dbReference type="InterPro" id="IPR001123">
    <property type="entry name" value="LeuE-type"/>
</dbReference>
<evidence type="ECO:0000256" key="5">
    <source>
        <dbReference type="ARBA" id="ARBA00023136"/>
    </source>
</evidence>
<dbReference type="Pfam" id="PF01810">
    <property type="entry name" value="LysE"/>
    <property type="match status" value="1"/>
</dbReference>
<accession>A0A2A4WZP9</accession>
<gene>
    <name evidence="7" type="ORF">COB20_12285</name>
</gene>
<dbReference type="GO" id="GO:0033228">
    <property type="term" value="P:cysteine export across plasma membrane"/>
    <property type="evidence" value="ECO:0007669"/>
    <property type="project" value="TreeGrafter"/>
</dbReference>
<dbReference type="EMBL" id="NVUL01000069">
    <property type="protein sequence ID" value="PCI75714.1"/>
    <property type="molecule type" value="Genomic_DNA"/>
</dbReference>
<comment type="subcellular location">
    <subcellularLocation>
        <location evidence="1">Cell membrane</location>
        <topology evidence="1">Multi-pass membrane protein</topology>
    </subcellularLocation>
</comment>
<protein>
    <submittedName>
        <fullName evidence="7">Lysine transporter LysE</fullName>
    </submittedName>
</protein>
<evidence type="ECO:0000313" key="8">
    <source>
        <dbReference type="Proteomes" id="UP000218767"/>
    </source>
</evidence>
<keyword evidence="4 6" id="KW-1133">Transmembrane helix</keyword>
<evidence type="ECO:0000256" key="1">
    <source>
        <dbReference type="ARBA" id="ARBA00004651"/>
    </source>
</evidence>
<dbReference type="Proteomes" id="UP000218767">
    <property type="component" value="Unassembled WGS sequence"/>
</dbReference>